<dbReference type="PANTHER" id="PTHR23516">
    <property type="entry name" value="SAM (S-ADENOSYL METHIONINE) TRANSPORTER"/>
    <property type="match status" value="1"/>
</dbReference>
<dbReference type="InterPro" id="IPR036259">
    <property type="entry name" value="MFS_trans_sf"/>
</dbReference>
<gene>
    <name evidence="14" type="ORF">Goklo_009578</name>
</gene>
<evidence type="ECO:0000256" key="1">
    <source>
        <dbReference type="ARBA" id="ARBA00003019"/>
    </source>
</evidence>
<feature type="transmembrane region" description="Helical" evidence="12">
    <location>
        <begin position="229"/>
        <end position="248"/>
    </location>
</feature>
<dbReference type="EMBL" id="JABFAB010000008">
    <property type="protein sequence ID" value="MBA0657281.1"/>
    <property type="molecule type" value="Genomic_DNA"/>
</dbReference>
<feature type="non-terminal residue" evidence="14">
    <location>
        <position position="370"/>
    </location>
</feature>
<evidence type="ECO:0000256" key="5">
    <source>
        <dbReference type="ARBA" id="ARBA00022475"/>
    </source>
</evidence>
<evidence type="ECO:0000256" key="8">
    <source>
        <dbReference type="ARBA" id="ARBA00023065"/>
    </source>
</evidence>
<reference evidence="14 15" key="1">
    <citation type="journal article" date="2019" name="Genome Biol. Evol.">
        <title>Insights into the evolution of the New World diploid cottons (Gossypium, subgenus Houzingenia) based on genome sequencing.</title>
        <authorList>
            <person name="Grover C.E."/>
            <person name="Arick M.A. 2nd"/>
            <person name="Thrash A."/>
            <person name="Conover J.L."/>
            <person name="Sanders W.S."/>
            <person name="Peterson D.G."/>
            <person name="Frelichowski J.E."/>
            <person name="Scheffler J.A."/>
            <person name="Scheffler B.E."/>
            <person name="Wendel J.F."/>
        </authorList>
    </citation>
    <scope>NUCLEOTIDE SEQUENCE [LARGE SCALE GENOMIC DNA]</scope>
    <source>
        <strain evidence="14">57</strain>
        <tissue evidence="14">Leaf</tissue>
    </source>
</reference>
<proteinExistence type="predicted"/>
<dbReference type="GO" id="GO:0015098">
    <property type="term" value="F:molybdate ion transmembrane transporter activity"/>
    <property type="evidence" value="ECO:0007669"/>
    <property type="project" value="InterPro"/>
</dbReference>
<evidence type="ECO:0000313" key="15">
    <source>
        <dbReference type="Proteomes" id="UP000593573"/>
    </source>
</evidence>
<keyword evidence="9 12" id="KW-0472">Membrane</keyword>
<keyword evidence="4" id="KW-0813">Transport</keyword>
<feature type="transmembrane region" description="Helical" evidence="12">
    <location>
        <begin position="187"/>
        <end position="209"/>
    </location>
</feature>
<feature type="transmembrane region" description="Helical" evidence="12">
    <location>
        <begin position="344"/>
        <end position="365"/>
    </location>
</feature>
<name>A0A7J8V3F0_9ROSI</name>
<evidence type="ECO:0000256" key="6">
    <source>
        <dbReference type="ARBA" id="ARBA00022692"/>
    </source>
</evidence>
<keyword evidence="15" id="KW-1185">Reference proteome</keyword>
<comment type="caution">
    <text evidence="14">The sequence shown here is derived from an EMBL/GenBank/DDBJ whole genome shotgun (WGS) entry which is preliminary data.</text>
</comment>
<evidence type="ECO:0000256" key="9">
    <source>
        <dbReference type="ARBA" id="ARBA00023136"/>
    </source>
</evidence>
<evidence type="ECO:0000256" key="2">
    <source>
        <dbReference type="ARBA" id="ARBA00004651"/>
    </source>
</evidence>
<sequence>MELFYFMVFGALGAVVAALELSKNSKDRINTSPAFNSFKNNYLVVYSLMMGCYYLDKETTKSLRMKLSIVVRAYSGSLELVILAEFSTVVLTSLISFVAIDVGVILSNLAGDWLQGPYVYYLYSTYGFGKGEIGQLFIAGFGSSMLFGTIVGSLADKQGRRRACVTYCITYILSCITKHSPQYKILMIGRVLGGIATSLLFSAFESWLVAEHNKRGFEQQWLSLTFSKAIFLGNGLVAILSGLFGNLLVDSLSLGPVAPFDAAACFLAIGMAIILSSWTENFGDPSENKDLLTQFRGAAVAIASDEKIALLGAIQSLFEGSMYTFVFLWTPALSPNDEEIPHGFIFATFMLASMLGSSLASRLMARSSPR</sequence>
<dbReference type="Pfam" id="PF05631">
    <property type="entry name" value="MFS_5"/>
    <property type="match status" value="2"/>
</dbReference>
<evidence type="ECO:0000256" key="10">
    <source>
        <dbReference type="ARBA" id="ARBA00030646"/>
    </source>
</evidence>
<feature type="signal peptide" evidence="13">
    <location>
        <begin position="1"/>
        <end position="18"/>
    </location>
</feature>
<evidence type="ECO:0000256" key="3">
    <source>
        <dbReference type="ARBA" id="ARBA00021242"/>
    </source>
</evidence>
<feature type="transmembrane region" description="Helical" evidence="12">
    <location>
        <begin position="260"/>
        <end position="278"/>
    </location>
</feature>
<evidence type="ECO:0000256" key="13">
    <source>
        <dbReference type="SAM" id="SignalP"/>
    </source>
</evidence>
<comment type="subcellular location">
    <subcellularLocation>
        <location evidence="2">Cell membrane</location>
        <topology evidence="2">Multi-pass membrane protein</topology>
    </subcellularLocation>
</comment>
<dbReference type="Gene3D" id="1.20.1250.20">
    <property type="entry name" value="MFS general substrate transporter like domains"/>
    <property type="match status" value="1"/>
</dbReference>
<evidence type="ECO:0000256" key="4">
    <source>
        <dbReference type="ARBA" id="ARBA00022448"/>
    </source>
</evidence>
<dbReference type="InterPro" id="IPR008509">
    <property type="entry name" value="MOT2/MFSD5"/>
</dbReference>
<dbReference type="Proteomes" id="UP000593573">
    <property type="component" value="Unassembled WGS sequence"/>
</dbReference>
<comment type="function">
    <text evidence="1">Mediates high-affinity intracellular uptake of the rare oligo-element molybdenum.</text>
</comment>
<keyword evidence="7 12" id="KW-1133">Transmembrane helix</keyword>
<organism evidence="14 15">
    <name type="scientific">Gossypium klotzschianum</name>
    <dbReference type="NCBI Taxonomy" id="34286"/>
    <lineage>
        <taxon>Eukaryota</taxon>
        <taxon>Viridiplantae</taxon>
        <taxon>Streptophyta</taxon>
        <taxon>Embryophyta</taxon>
        <taxon>Tracheophyta</taxon>
        <taxon>Spermatophyta</taxon>
        <taxon>Magnoliopsida</taxon>
        <taxon>eudicotyledons</taxon>
        <taxon>Gunneridae</taxon>
        <taxon>Pentapetalae</taxon>
        <taxon>rosids</taxon>
        <taxon>malvids</taxon>
        <taxon>Malvales</taxon>
        <taxon>Malvaceae</taxon>
        <taxon>Malvoideae</taxon>
        <taxon>Gossypium</taxon>
    </lineage>
</organism>
<keyword evidence="13" id="KW-0732">Signal</keyword>
<evidence type="ECO:0000313" key="14">
    <source>
        <dbReference type="EMBL" id="MBA0657281.1"/>
    </source>
</evidence>
<evidence type="ECO:0000256" key="11">
    <source>
        <dbReference type="ARBA" id="ARBA00032555"/>
    </source>
</evidence>
<dbReference type="PANTHER" id="PTHR23516:SF1">
    <property type="entry name" value="MOLYBDATE-ANION TRANSPORTER"/>
    <property type="match status" value="1"/>
</dbReference>
<dbReference type="AlphaFoldDB" id="A0A7J8V3F0"/>
<dbReference type="GO" id="GO:0005886">
    <property type="term" value="C:plasma membrane"/>
    <property type="evidence" value="ECO:0007669"/>
    <property type="project" value="UniProtKB-SubCell"/>
</dbReference>
<evidence type="ECO:0000256" key="7">
    <source>
        <dbReference type="ARBA" id="ARBA00022989"/>
    </source>
</evidence>
<feature type="transmembrane region" description="Helical" evidence="12">
    <location>
        <begin position="133"/>
        <end position="155"/>
    </location>
</feature>
<dbReference type="OrthoDB" id="263957at2759"/>
<keyword evidence="8" id="KW-0406">Ion transport</keyword>
<accession>A0A7J8V3F0</accession>
<dbReference type="GO" id="GO:0006811">
    <property type="term" value="P:monoatomic ion transport"/>
    <property type="evidence" value="ECO:0007669"/>
    <property type="project" value="UniProtKB-KW"/>
</dbReference>
<protein>
    <recommendedName>
        <fullName evidence="3">Molybdate-anion transporter</fullName>
    </recommendedName>
    <alternativeName>
        <fullName evidence="10">Major facilitator superfamily domain-containing protein 5</fullName>
    </alternativeName>
    <alternativeName>
        <fullName evidence="11">Molybdate transporter 2 homolog</fullName>
    </alternativeName>
</protein>
<keyword evidence="6 12" id="KW-0812">Transmembrane</keyword>
<keyword evidence="5" id="KW-1003">Cell membrane</keyword>
<feature type="transmembrane region" description="Helical" evidence="12">
    <location>
        <begin position="76"/>
        <end position="100"/>
    </location>
</feature>
<dbReference type="CDD" id="cd17487">
    <property type="entry name" value="MFS_MFSD5_like"/>
    <property type="match status" value="1"/>
</dbReference>
<dbReference type="SUPFAM" id="SSF103473">
    <property type="entry name" value="MFS general substrate transporter"/>
    <property type="match status" value="1"/>
</dbReference>
<evidence type="ECO:0000256" key="12">
    <source>
        <dbReference type="SAM" id="Phobius"/>
    </source>
</evidence>
<feature type="chain" id="PRO_5029844359" description="Molybdate-anion transporter" evidence="13">
    <location>
        <begin position="19"/>
        <end position="370"/>
    </location>
</feature>